<feature type="transmembrane region" description="Helical" evidence="1">
    <location>
        <begin position="100"/>
        <end position="120"/>
    </location>
</feature>
<comment type="caution">
    <text evidence="2">The sequence shown here is derived from an EMBL/GenBank/DDBJ whole genome shotgun (WGS) entry which is preliminary data.</text>
</comment>
<feature type="transmembrane region" description="Helical" evidence="1">
    <location>
        <begin position="448"/>
        <end position="473"/>
    </location>
</feature>
<keyword evidence="1" id="KW-1133">Transmembrane helix</keyword>
<feature type="transmembrane region" description="Helical" evidence="1">
    <location>
        <begin position="172"/>
        <end position="197"/>
    </location>
</feature>
<organism evidence="2 3">
    <name type="scientific">Trebonia kvetii</name>
    <dbReference type="NCBI Taxonomy" id="2480626"/>
    <lineage>
        <taxon>Bacteria</taxon>
        <taxon>Bacillati</taxon>
        <taxon>Actinomycetota</taxon>
        <taxon>Actinomycetes</taxon>
        <taxon>Streptosporangiales</taxon>
        <taxon>Treboniaceae</taxon>
        <taxon>Trebonia</taxon>
    </lineage>
</organism>
<accession>A0A6P2BKU9</accession>
<keyword evidence="3" id="KW-1185">Reference proteome</keyword>
<feature type="transmembrane region" description="Helical" evidence="1">
    <location>
        <begin position="314"/>
        <end position="339"/>
    </location>
</feature>
<dbReference type="Proteomes" id="UP000460272">
    <property type="component" value="Unassembled WGS sequence"/>
</dbReference>
<feature type="transmembrane region" description="Helical" evidence="1">
    <location>
        <begin position="41"/>
        <end position="61"/>
    </location>
</feature>
<feature type="transmembrane region" description="Helical" evidence="1">
    <location>
        <begin position="141"/>
        <end position="166"/>
    </location>
</feature>
<feature type="transmembrane region" description="Helical" evidence="1">
    <location>
        <begin position="255"/>
        <end position="277"/>
    </location>
</feature>
<feature type="transmembrane region" description="Helical" evidence="1">
    <location>
        <begin position="525"/>
        <end position="544"/>
    </location>
</feature>
<feature type="transmembrane region" description="Helical" evidence="1">
    <location>
        <begin position="480"/>
        <end position="505"/>
    </location>
</feature>
<feature type="transmembrane region" description="Helical" evidence="1">
    <location>
        <begin position="412"/>
        <end position="436"/>
    </location>
</feature>
<evidence type="ECO:0000313" key="2">
    <source>
        <dbReference type="EMBL" id="TVY99626.1"/>
    </source>
</evidence>
<name>A0A6P2BKU9_9ACTN</name>
<keyword evidence="1" id="KW-0472">Membrane</keyword>
<sequence>MTTLPAVRPAGERAGSAGGPLTGTGVLAKLALRRDRIMLPLWVYVVVIGVASNAFTFARLYKTESSRQSLVASGLDNPALIFLYGRLNGDSVGALTAWRYGVWGALFAALMSVFLVVRHTRADEEAGRLELIGSARVGRQAPLASALAVAVLANALLTVLLCVILPPLGLPAAGSVALALAIGTCGLAFTGVSLVAAQLTAGARAARGLVICVLGVSFLARAVGDATGASGPSWLTWTLPLGWTEMLRPYSGERWWVLALPLALFAACVWLAFWLAARRDHGAGLFPDRPGRPAASAALSGPAPLAWRLQWPALAGWAAGYAVMFAVCGAAAKGIGQLVGTSSALNKEFTRIGGQSAIVNAYLAALMLLAGLVAAAYGVSAVLRSHAEETAGRADPVLAAAVGRVRWGLSHLLVACAGTALLVAVAGVATGLGYGLSAGGAAHQTARMLAAGIAQFPAAMVIIGVAVLALGAAPDACVAIAWSAVGLAVLLDIFGQALQLSHWVLDVSPFTHAPRLPGGAVSSESIILLIVIAISLCVTGLAALRRRDIG</sequence>
<dbReference type="EMBL" id="RPFW01000012">
    <property type="protein sequence ID" value="TVY99626.1"/>
    <property type="molecule type" value="Genomic_DNA"/>
</dbReference>
<evidence type="ECO:0000313" key="3">
    <source>
        <dbReference type="Proteomes" id="UP000460272"/>
    </source>
</evidence>
<dbReference type="OrthoDB" id="2014935at2"/>
<gene>
    <name evidence="2" type="ORF">EAS64_40870</name>
</gene>
<reference evidence="2 3" key="1">
    <citation type="submission" date="2018-11" db="EMBL/GenBank/DDBJ databases">
        <title>Trebonia kvetii gen.nov., sp.nov., a novel acidophilic actinobacterium, and proposal of the new actinobacterial family Treboniaceae fam. nov.</title>
        <authorList>
            <person name="Rapoport D."/>
            <person name="Sagova-Mareckova M."/>
            <person name="Sedlacek I."/>
            <person name="Provaznik J."/>
            <person name="Kralova S."/>
            <person name="Pavlinic D."/>
            <person name="Benes V."/>
            <person name="Kopecky J."/>
        </authorList>
    </citation>
    <scope>NUCLEOTIDE SEQUENCE [LARGE SCALE GENOMIC DNA]</scope>
    <source>
        <strain evidence="2 3">15Tr583</strain>
    </source>
</reference>
<dbReference type="RefSeq" id="WP_145862112.1">
    <property type="nucleotide sequence ID" value="NZ_RPFW01000012.1"/>
</dbReference>
<keyword evidence="1" id="KW-0812">Transmembrane</keyword>
<dbReference type="AlphaFoldDB" id="A0A6P2BKU9"/>
<feature type="transmembrane region" description="Helical" evidence="1">
    <location>
        <begin position="359"/>
        <end position="383"/>
    </location>
</feature>
<protein>
    <submittedName>
        <fullName evidence="2">ABC transporter permease</fullName>
    </submittedName>
</protein>
<proteinExistence type="predicted"/>
<feature type="transmembrane region" description="Helical" evidence="1">
    <location>
        <begin position="209"/>
        <end position="235"/>
    </location>
</feature>
<evidence type="ECO:0000256" key="1">
    <source>
        <dbReference type="SAM" id="Phobius"/>
    </source>
</evidence>